<comment type="caution">
    <text evidence="1">The sequence shown here is derived from an EMBL/GenBank/DDBJ whole genome shotgun (WGS) entry which is preliminary data.</text>
</comment>
<protein>
    <recommendedName>
        <fullName evidence="3">DUF3168 domain-containing protein</fullName>
    </recommendedName>
</protein>
<name>A0ABV8FFS0_9ACTN</name>
<keyword evidence="2" id="KW-1185">Reference proteome</keyword>
<proteinExistence type="predicted"/>
<dbReference type="RefSeq" id="WP_352015346.1">
    <property type="nucleotide sequence ID" value="NZ_JBHSBC010000067.1"/>
</dbReference>
<evidence type="ECO:0008006" key="3">
    <source>
        <dbReference type="Google" id="ProtNLM"/>
    </source>
</evidence>
<evidence type="ECO:0000313" key="2">
    <source>
        <dbReference type="Proteomes" id="UP001595698"/>
    </source>
</evidence>
<accession>A0ABV8FFS0</accession>
<dbReference type="EMBL" id="JBHSBC010000067">
    <property type="protein sequence ID" value="MFC3986790.1"/>
    <property type="molecule type" value="Genomic_DNA"/>
</dbReference>
<organism evidence="1 2">
    <name type="scientific">Streptosporangium jomthongense</name>
    <dbReference type="NCBI Taxonomy" id="1193683"/>
    <lineage>
        <taxon>Bacteria</taxon>
        <taxon>Bacillati</taxon>
        <taxon>Actinomycetota</taxon>
        <taxon>Actinomycetes</taxon>
        <taxon>Streptosporangiales</taxon>
        <taxon>Streptosporangiaceae</taxon>
        <taxon>Streptosporangium</taxon>
    </lineage>
</organism>
<evidence type="ECO:0000313" key="1">
    <source>
        <dbReference type="EMBL" id="MFC3986790.1"/>
    </source>
</evidence>
<reference evidence="2" key="1">
    <citation type="journal article" date="2019" name="Int. J. Syst. Evol. Microbiol.">
        <title>The Global Catalogue of Microorganisms (GCM) 10K type strain sequencing project: providing services to taxonomists for standard genome sequencing and annotation.</title>
        <authorList>
            <consortium name="The Broad Institute Genomics Platform"/>
            <consortium name="The Broad Institute Genome Sequencing Center for Infectious Disease"/>
            <person name="Wu L."/>
            <person name="Ma J."/>
        </authorList>
    </citation>
    <scope>NUCLEOTIDE SEQUENCE [LARGE SCALE GENOMIC DNA]</scope>
    <source>
        <strain evidence="2">TBRC 7912</strain>
    </source>
</reference>
<dbReference type="Proteomes" id="UP001595698">
    <property type="component" value="Unassembled WGS sequence"/>
</dbReference>
<sequence length="153" mass="16812">MSTIPAALDALVAIAVRAWPDVQVLDGGPTTEVRDDVIAIGYSGSPEESDVRSTLTREQLDMQPDLERYDVMCMASAWRGDAYRDGLPDARTTRLRAFELVEGFRRELAEDSRLGGAVMMARMSTLDMVADQTQAGPVCTIRFIVHVDAFTEA</sequence>
<gene>
    <name evidence="1" type="ORF">ACFOYY_42140</name>
</gene>